<organism evidence="2 3">
    <name type="scientific">Aspergillus versicolor CBS 583.65</name>
    <dbReference type="NCBI Taxonomy" id="1036611"/>
    <lineage>
        <taxon>Eukaryota</taxon>
        <taxon>Fungi</taxon>
        <taxon>Dikarya</taxon>
        <taxon>Ascomycota</taxon>
        <taxon>Pezizomycotina</taxon>
        <taxon>Eurotiomycetes</taxon>
        <taxon>Eurotiomycetidae</taxon>
        <taxon>Eurotiales</taxon>
        <taxon>Aspergillaceae</taxon>
        <taxon>Aspergillus</taxon>
        <taxon>Aspergillus subgen. Nidulantes</taxon>
    </lineage>
</organism>
<feature type="region of interest" description="Disordered" evidence="1">
    <location>
        <begin position="1"/>
        <end position="56"/>
    </location>
</feature>
<dbReference type="Proteomes" id="UP000184073">
    <property type="component" value="Unassembled WGS sequence"/>
</dbReference>
<dbReference type="GeneID" id="63724320"/>
<dbReference type="RefSeq" id="XP_040673297.1">
    <property type="nucleotide sequence ID" value="XM_040808809.1"/>
</dbReference>
<gene>
    <name evidence="2" type="ORF">ASPVEDRAFT_178229</name>
</gene>
<dbReference type="VEuPathDB" id="FungiDB:ASPVEDRAFT_178229"/>
<proteinExistence type="predicted"/>
<evidence type="ECO:0000313" key="2">
    <source>
        <dbReference type="EMBL" id="OJJ07535.1"/>
    </source>
</evidence>
<keyword evidence="3" id="KW-1185">Reference proteome</keyword>
<dbReference type="OrthoDB" id="10005898at2759"/>
<dbReference type="AlphaFoldDB" id="A0A1L9Q181"/>
<name>A0A1L9Q181_ASPVE</name>
<reference evidence="3" key="1">
    <citation type="journal article" date="2017" name="Genome Biol.">
        <title>Comparative genomics reveals high biological diversity and specific adaptations in the industrially and medically important fungal genus Aspergillus.</title>
        <authorList>
            <person name="de Vries R.P."/>
            <person name="Riley R."/>
            <person name="Wiebenga A."/>
            <person name="Aguilar-Osorio G."/>
            <person name="Amillis S."/>
            <person name="Uchima C.A."/>
            <person name="Anderluh G."/>
            <person name="Asadollahi M."/>
            <person name="Askin M."/>
            <person name="Barry K."/>
            <person name="Battaglia E."/>
            <person name="Bayram O."/>
            <person name="Benocci T."/>
            <person name="Braus-Stromeyer S.A."/>
            <person name="Caldana C."/>
            <person name="Canovas D."/>
            <person name="Cerqueira G.C."/>
            <person name="Chen F."/>
            <person name="Chen W."/>
            <person name="Choi C."/>
            <person name="Clum A."/>
            <person name="Dos Santos R.A."/>
            <person name="Damasio A.R."/>
            <person name="Diallinas G."/>
            <person name="Emri T."/>
            <person name="Fekete E."/>
            <person name="Flipphi M."/>
            <person name="Freyberg S."/>
            <person name="Gallo A."/>
            <person name="Gournas C."/>
            <person name="Habgood R."/>
            <person name="Hainaut M."/>
            <person name="Harispe M.L."/>
            <person name="Henrissat B."/>
            <person name="Hilden K.S."/>
            <person name="Hope R."/>
            <person name="Hossain A."/>
            <person name="Karabika E."/>
            <person name="Karaffa L."/>
            <person name="Karanyi Z."/>
            <person name="Krasevec N."/>
            <person name="Kuo A."/>
            <person name="Kusch H."/>
            <person name="LaButti K."/>
            <person name="Lagendijk E.L."/>
            <person name="Lapidus A."/>
            <person name="Levasseur A."/>
            <person name="Lindquist E."/>
            <person name="Lipzen A."/>
            <person name="Logrieco A.F."/>
            <person name="MacCabe A."/>
            <person name="Maekelae M.R."/>
            <person name="Malavazi I."/>
            <person name="Melin P."/>
            <person name="Meyer V."/>
            <person name="Mielnichuk N."/>
            <person name="Miskei M."/>
            <person name="Molnar A.P."/>
            <person name="Mule G."/>
            <person name="Ngan C.Y."/>
            <person name="Orejas M."/>
            <person name="Orosz E."/>
            <person name="Ouedraogo J.P."/>
            <person name="Overkamp K.M."/>
            <person name="Park H.-S."/>
            <person name="Perrone G."/>
            <person name="Piumi F."/>
            <person name="Punt P.J."/>
            <person name="Ram A.F."/>
            <person name="Ramon A."/>
            <person name="Rauscher S."/>
            <person name="Record E."/>
            <person name="Riano-Pachon D.M."/>
            <person name="Robert V."/>
            <person name="Roehrig J."/>
            <person name="Ruller R."/>
            <person name="Salamov A."/>
            <person name="Salih N.S."/>
            <person name="Samson R.A."/>
            <person name="Sandor E."/>
            <person name="Sanguinetti M."/>
            <person name="Schuetze T."/>
            <person name="Sepcic K."/>
            <person name="Shelest E."/>
            <person name="Sherlock G."/>
            <person name="Sophianopoulou V."/>
            <person name="Squina F.M."/>
            <person name="Sun H."/>
            <person name="Susca A."/>
            <person name="Todd R.B."/>
            <person name="Tsang A."/>
            <person name="Unkles S.E."/>
            <person name="van de Wiele N."/>
            <person name="van Rossen-Uffink D."/>
            <person name="Oliveira J.V."/>
            <person name="Vesth T.C."/>
            <person name="Visser J."/>
            <person name="Yu J.-H."/>
            <person name="Zhou M."/>
            <person name="Andersen M.R."/>
            <person name="Archer D.B."/>
            <person name="Baker S.E."/>
            <person name="Benoit I."/>
            <person name="Brakhage A.A."/>
            <person name="Braus G.H."/>
            <person name="Fischer R."/>
            <person name="Frisvad J.C."/>
            <person name="Goldman G.H."/>
            <person name="Houbraken J."/>
            <person name="Oakley B."/>
            <person name="Pocsi I."/>
            <person name="Scazzocchio C."/>
            <person name="Seiboth B."/>
            <person name="vanKuyk P.A."/>
            <person name="Wortman J."/>
            <person name="Dyer P.S."/>
            <person name="Grigoriev I.V."/>
        </authorList>
    </citation>
    <scope>NUCLEOTIDE SEQUENCE [LARGE SCALE GENOMIC DNA]</scope>
    <source>
        <strain evidence="3">CBS 583.65</strain>
    </source>
</reference>
<accession>A0A1L9Q181</accession>
<protein>
    <submittedName>
        <fullName evidence="2">Uncharacterized protein</fullName>
    </submittedName>
</protein>
<evidence type="ECO:0000313" key="3">
    <source>
        <dbReference type="Proteomes" id="UP000184073"/>
    </source>
</evidence>
<dbReference type="EMBL" id="KV878137">
    <property type="protein sequence ID" value="OJJ07535.1"/>
    <property type="molecule type" value="Genomic_DNA"/>
</dbReference>
<sequence length="331" mass="37396">MAEDVKAPDIPDGGKNTPNIDNHSESENATEVLVGPEGGSKDEDANGSAHKIPRSSPSVFEVRKSLAVTTRRLRQLLRNSAGQDCILASIEYLAHALHYLAASPYLIKLRNALTSLIYRRKGRNTQTAPNRLAWDFEEHSTLLNLSILFSNARYTLRLLGLFNIWTEVPGLFQSPVRDRLIRCIDVAQIFTITIYQLLENIGNLASNRVLSSRVIGSKVKMERVYIWSARALFLHFALEIMKLIREAQIARLARAGSKEEDLTLAQFDGDALGQDWVKRLWASSIWGLLCLYWSYGQAVPLVEETSGGFSFLADFFMFRDAWVQTRQYNLM</sequence>
<dbReference type="STRING" id="1036611.A0A1L9Q181"/>
<evidence type="ECO:0000256" key="1">
    <source>
        <dbReference type="SAM" id="MobiDB-lite"/>
    </source>
</evidence>